<keyword evidence="1" id="KW-0732">Signal</keyword>
<evidence type="ECO:0000313" key="2">
    <source>
        <dbReference type="EMBL" id="RDH43469.1"/>
    </source>
</evidence>
<sequence>MNRFNKAIIQGGLWLSVCSFATLPLVLGANEGSSVDHSIVENTVNEYMRTDSSGIYRIQHTAYAVIHLKKILPPDARFFLNGKTVTFQNVDTSGLVLKVEVRNLGDTWLEVRSAQGSIHQLLTLKNG</sequence>
<feature type="chain" id="PRO_5020631722" evidence="1">
    <location>
        <begin position="22"/>
        <end position="127"/>
    </location>
</feature>
<comment type="caution">
    <text evidence="2">The sequence shown here is derived from an EMBL/GenBank/DDBJ whole genome shotgun (WGS) entry which is preliminary data.</text>
</comment>
<dbReference type="EMBL" id="NDXW01000001">
    <property type="protein sequence ID" value="RDH43469.1"/>
    <property type="molecule type" value="Genomic_DNA"/>
</dbReference>
<dbReference type="AlphaFoldDB" id="A0A4P9VLN7"/>
<dbReference type="Proteomes" id="UP000257039">
    <property type="component" value="Unassembled WGS sequence"/>
</dbReference>
<evidence type="ECO:0000313" key="3">
    <source>
        <dbReference type="Proteomes" id="UP000257039"/>
    </source>
</evidence>
<name>A0A4P9VLN7_9GAMM</name>
<gene>
    <name evidence="2" type="ORF">B9G39_08470</name>
</gene>
<accession>A0A4P9VLN7</accession>
<protein>
    <submittedName>
        <fullName evidence="2">Uncharacterized protein</fullName>
    </submittedName>
</protein>
<proteinExistence type="predicted"/>
<keyword evidence="3" id="KW-1185">Reference proteome</keyword>
<dbReference type="RefSeq" id="WP_094786795.1">
    <property type="nucleotide sequence ID" value="NZ_NDXW01000001.1"/>
</dbReference>
<evidence type="ECO:0000256" key="1">
    <source>
        <dbReference type="SAM" id="SignalP"/>
    </source>
</evidence>
<feature type="signal peptide" evidence="1">
    <location>
        <begin position="1"/>
        <end position="21"/>
    </location>
</feature>
<reference evidence="2 3" key="1">
    <citation type="submission" date="2017-04" db="EMBL/GenBank/DDBJ databases">
        <title>Draft genome sequence of Zooshikella ganghwensis VG4 isolated from Red Sea sediments.</title>
        <authorList>
            <person name="Rehman Z."/>
            <person name="Alam I."/>
            <person name="Kamau A."/>
            <person name="Bajic V."/>
            <person name="Leiknes T."/>
        </authorList>
    </citation>
    <scope>NUCLEOTIDE SEQUENCE [LARGE SCALE GENOMIC DNA]</scope>
    <source>
        <strain evidence="2 3">VG4</strain>
    </source>
</reference>
<organism evidence="2 3">
    <name type="scientific">Zooshikella ganghwensis</name>
    <dbReference type="NCBI Taxonomy" id="202772"/>
    <lineage>
        <taxon>Bacteria</taxon>
        <taxon>Pseudomonadati</taxon>
        <taxon>Pseudomonadota</taxon>
        <taxon>Gammaproteobacteria</taxon>
        <taxon>Oceanospirillales</taxon>
        <taxon>Zooshikellaceae</taxon>
        <taxon>Zooshikella</taxon>
    </lineage>
</organism>